<organism evidence="1 2">
    <name type="scientific">Dyadobacter frigoris</name>
    <dbReference type="NCBI Taxonomy" id="2576211"/>
    <lineage>
        <taxon>Bacteria</taxon>
        <taxon>Pseudomonadati</taxon>
        <taxon>Bacteroidota</taxon>
        <taxon>Cytophagia</taxon>
        <taxon>Cytophagales</taxon>
        <taxon>Spirosomataceae</taxon>
        <taxon>Dyadobacter</taxon>
    </lineage>
</organism>
<name>A0A4U6D9J8_9BACT</name>
<sequence>MEILTINHPVLQTTASSTFIEANTIPILLSEMDTNHLIPVFTKDNEPLISHTDFIHVAEEVVSDFYKDEVIFPSNIRVSHPIKGRIPTAKDKPANQLEEWEKTIYYERMMFLIEIPSIRDTIDGNVLNLTIGGVKSYAQDNLYNRKGSDEHFKIFIGFKNQVCTNLCVWTDGLQANVRVKNSVQLVQEFQKLIKDFRFQNQLNLLKQFPNYSLTEHQFATLVGKCKLYQYLPVQTKREIPLLSFGDSQISTIAKDYYTDNSFCKEEDGSINLWKVYNLFTGANKSSYIDGFLPRSASASSFVYNLVEAFDKGENSWFLN</sequence>
<evidence type="ECO:0000313" key="1">
    <source>
        <dbReference type="EMBL" id="TKT94159.1"/>
    </source>
</evidence>
<protein>
    <submittedName>
        <fullName evidence="1">DUF3871 family protein</fullName>
    </submittedName>
</protein>
<keyword evidence="2" id="KW-1185">Reference proteome</keyword>
<dbReference type="AlphaFoldDB" id="A0A4U6D9J8"/>
<dbReference type="RefSeq" id="WP_137338448.1">
    <property type="nucleotide sequence ID" value="NZ_SZVO01000001.1"/>
</dbReference>
<dbReference type="Pfam" id="PF12987">
    <property type="entry name" value="DUF3871"/>
    <property type="match status" value="1"/>
</dbReference>
<dbReference type="EMBL" id="SZVO01000001">
    <property type="protein sequence ID" value="TKT94159.1"/>
    <property type="molecule type" value="Genomic_DNA"/>
</dbReference>
<dbReference type="OrthoDB" id="995338at2"/>
<proteinExistence type="predicted"/>
<evidence type="ECO:0000313" key="2">
    <source>
        <dbReference type="Proteomes" id="UP000304900"/>
    </source>
</evidence>
<reference evidence="1 2" key="1">
    <citation type="submission" date="2019-05" db="EMBL/GenBank/DDBJ databases">
        <title>Dyadobacter AR-3-8 sp. nov., isolated from arctic soil.</title>
        <authorList>
            <person name="Chaudhary D.K."/>
        </authorList>
    </citation>
    <scope>NUCLEOTIDE SEQUENCE [LARGE SCALE GENOMIC DNA]</scope>
    <source>
        <strain evidence="1 2">AR-3-8</strain>
    </source>
</reference>
<dbReference type="Proteomes" id="UP000304900">
    <property type="component" value="Unassembled WGS sequence"/>
</dbReference>
<gene>
    <name evidence="1" type="ORF">FDK13_02805</name>
</gene>
<accession>A0A4U6D9J8</accession>
<comment type="caution">
    <text evidence="1">The sequence shown here is derived from an EMBL/GenBank/DDBJ whole genome shotgun (WGS) entry which is preliminary data.</text>
</comment>
<dbReference type="InterPro" id="IPR024353">
    <property type="entry name" value="DUF3871"/>
</dbReference>